<evidence type="ECO:0000256" key="3">
    <source>
        <dbReference type="ARBA" id="ARBA00022859"/>
    </source>
</evidence>
<dbReference type="GO" id="GO:0042613">
    <property type="term" value="C:MHC class II protein complex"/>
    <property type="evidence" value="ECO:0007669"/>
    <property type="project" value="UniProtKB-KW"/>
</dbReference>
<evidence type="ECO:0000256" key="4">
    <source>
        <dbReference type="ARBA" id="ARBA00022989"/>
    </source>
</evidence>
<evidence type="ECO:0000256" key="6">
    <source>
        <dbReference type="ARBA" id="ARBA00023136"/>
    </source>
</evidence>
<reference evidence="11 12" key="1">
    <citation type="submission" date="2019-09" db="EMBL/GenBank/DDBJ databases">
        <title>Bird 10,000 Genomes (B10K) Project - Family phase.</title>
        <authorList>
            <person name="Zhang G."/>
        </authorList>
    </citation>
    <scope>NUCLEOTIDE SEQUENCE [LARGE SCALE GENOMIC DNA]</scope>
    <source>
        <strain evidence="11">OUT-0018</strain>
        <tissue evidence="11">Muscle</tissue>
    </source>
</reference>
<dbReference type="EMBL" id="VZSJ01016282">
    <property type="protein sequence ID" value="NWY34341.1"/>
    <property type="molecule type" value="Genomic_DNA"/>
</dbReference>
<name>A0A7K7DMN7_PHEME</name>
<keyword evidence="9" id="KW-0491">MHC II</keyword>
<evidence type="ECO:0000313" key="11">
    <source>
        <dbReference type="EMBL" id="NWY34341.1"/>
    </source>
</evidence>
<accession>A0A7K7DMN7</accession>
<dbReference type="Pfam" id="PF00969">
    <property type="entry name" value="MHC_II_beta"/>
    <property type="match status" value="1"/>
</dbReference>
<evidence type="ECO:0000259" key="10">
    <source>
        <dbReference type="SMART" id="SM00921"/>
    </source>
</evidence>
<evidence type="ECO:0000256" key="1">
    <source>
        <dbReference type="ARBA" id="ARBA00004479"/>
    </source>
</evidence>
<dbReference type="PANTHER" id="PTHR19944:SF99">
    <property type="entry name" value="HLA CLASS II HISTOCOMPATIBILITY ANTIGEN, DRB1 BETA CHAIN"/>
    <property type="match status" value="1"/>
</dbReference>
<feature type="non-terminal residue" evidence="11">
    <location>
        <position position="1"/>
    </location>
</feature>
<evidence type="ECO:0000256" key="2">
    <source>
        <dbReference type="ARBA" id="ARBA00022692"/>
    </source>
</evidence>
<sequence length="98" mass="11445">TPELDPALTGVFLDMYKAECHFINGTEKVRFVVRYIYNRLQFMHFDSDVGYYVGDTSFGEISAKRANSDPPRLENSRAAVDWLCRHNYKAFRPFSVER</sequence>
<dbReference type="PANTHER" id="PTHR19944">
    <property type="entry name" value="MHC CLASS II-RELATED"/>
    <property type="match status" value="1"/>
</dbReference>
<evidence type="ECO:0000256" key="8">
    <source>
        <dbReference type="ARBA" id="ARBA00023180"/>
    </source>
</evidence>
<keyword evidence="12" id="KW-1185">Reference proteome</keyword>
<gene>
    <name evidence="11" type="primary">Hb2l_1</name>
    <name evidence="11" type="ORF">PHEMEL_R15377</name>
</gene>
<dbReference type="SMART" id="SM00921">
    <property type="entry name" value="MHC_II_beta"/>
    <property type="match status" value="1"/>
</dbReference>
<dbReference type="InterPro" id="IPR011162">
    <property type="entry name" value="MHC_I/II-like_Ag-recog"/>
</dbReference>
<evidence type="ECO:0000313" key="12">
    <source>
        <dbReference type="Proteomes" id="UP000578259"/>
    </source>
</evidence>
<dbReference type="GO" id="GO:0002250">
    <property type="term" value="P:adaptive immune response"/>
    <property type="evidence" value="ECO:0007669"/>
    <property type="project" value="UniProtKB-KW"/>
</dbReference>
<evidence type="ECO:0000256" key="7">
    <source>
        <dbReference type="ARBA" id="ARBA00023157"/>
    </source>
</evidence>
<evidence type="ECO:0000256" key="5">
    <source>
        <dbReference type="ARBA" id="ARBA00023130"/>
    </source>
</evidence>
<keyword evidence="8" id="KW-0325">Glycoprotein</keyword>
<dbReference type="SUPFAM" id="SSF54452">
    <property type="entry name" value="MHC antigen-recognition domain"/>
    <property type="match status" value="1"/>
</dbReference>
<proteinExistence type="predicted"/>
<comment type="caution">
    <text evidence="11">The sequence shown here is derived from an EMBL/GenBank/DDBJ whole genome shotgun (WGS) entry which is preliminary data.</text>
</comment>
<keyword evidence="5" id="KW-1064">Adaptive immunity</keyword>
<dbReference type="InterPro" id="IPR000353">
    <property type="entry name" value="MHC_II_b_N"/>
</dbReference>
<keyword evidence="4" id="KW-1133">Transmembrane helix</keyword>
<feature type="non-terminal residue" evidence="11">
    <location>
        <position position="98"/>
    </location>
</feature>
<organism evidence="11 12">
    <name type="scientific">Pheucticus melanocephalus</name>
    <name type="common">Black-headed grosbeak</name>
    <name type="synonym">Guiraca melanocephala</name>
    <dbReference type="NCBI Taxonomy" id="371919"/>
    <lineage>
        <taxon>Eukaryota</taxon>
        <taxon>Metazoa</taxon>
        <taxon>Chordata</taxon>
        <taxon>Craniata</taxon>
        <taxon>Vertebrata</taxon>
        <taxon>Euteleostomi</taxon>
        <taxon>Archelosauria</taxon>
        <taxon>Archosauria</taxon>
        <taxon>Dinosauria</taxon>
        <taxon>Saurischia</taxon>
        <taxon>Theropoda</taxon>
        <taxon>Coelurosauria</taxon>
        <taxon>Aves</taxon>
        <taxon>Neognathae</taxon>
        <taxon>Neoaves</taxon>
        <taxon>Telluraves</taxon>
        <taxon>Australaves</taxon>
        <taxon>Passeriformes</taxon>
        <taxon>Cardinalidae</taxon>
        <taxon>Pheucticus</taxon>
    </lineage>
</organism>
<keyword evidence="7" id="KW-1015">Disulfide bond</keyword>
<dbReference type="FunFam" id="3.10.320.10:FF:000001">
    <property type="entry name" value="HLA class II histocompatibility antigen, DRB1-1 beta chain"/>
    <property type="match status" value="1"/>
</dbReference>
<keyword evidence="6" id="KW-0472">Membrane</keyword>
<dbReference type="GO" id="GO:0002504">
    <property type="term" value="P:antigen processing and presentation of peptide or polysaccharide antigen via MHC class II"/>
    <property type="evidence" value="ECO:0007669"/>
    <property type="project" value="UniProtKB-KW"/>
</dbReference>
<keyword evidence="3" id="KW-0391">Immunity</keyword>
<dbReference type="Gene3D" id="3.10.320.10">
    <property type="entry name" value="Class II Histocompatibility Antigen, M Beta Chain, Chain B, domain 1"/>
    <property type="match status" value="1"/>
</dbReference>
<dbReference type="InterPro" id="IPR014745">
    <property type="entry name" value="MHC_II_a/b_N"/>
</dbReference>
<comment type="subcellular location">
    <subcellularLocation>
        <location evidence="1">Membrane</location>
        <topology evidence="1">Single-pass type I membrane protein</topology>
    </subcellularLocation>
</comment>
<dbReference type="AlphaFoldDB" id="A0A7K7DMN7"/>
<evidence type="ECO:0000256" key="9">
    <source>
        <dbReference type="ARBA" id="ARBA00023182"/>
    </source>
</evidence>
<protein>
    <submittedName>
        <fullName evidence="11">HB2L protein</fullName>
    </submittedName>
</protein>
<feature type="domain" description="MHC class II beta chain N-terminal" evidence="10">
    <location>
        <begin position="18"/>
        <end position="92"/>
    </location>
</feature>
<dbReference type="Proteomes" id="UP000578259">
    <property type="component" value="Unassembled WGS sequence"/>
</dbReference>
<dbReference type="InterPro" id="IPR050160">
    <property type="entry name" value="MHC/Immunoglobulin"/>
</dbReference>
<keyword evidence="2" id="KW-0812">Transmembrane</keyword>